<feature type="transmembrane region" description="Helical" evidence="1">
    <location>
        <begin position="53"/>
        <end position="76"/>
    </location>
</feature>
<feature type="transmembrane region" description="Helical" evidence="1">
    <location>
        <begin position="88"/>
        <end position="109"/>
    </location>
</feature>
<accession>A0A1G5IAI4</accession>
<dbReference type="PANTHER" id="PTHR37309:SF1">
    <property type="entry name" value="SLR0284 PROTEIN"/>
    <property type="match status" value="1"/>
</dbReference>
<dbReference type="OrthoDB" id="6402664at2"/>
<dbReference type="Pfam" id="PF04020">
    <property type="entry name" value="Phage_holin_4_2"/>
    <property type="match status" value="1"/>
</dbReference>
<keyword evidence="3" id="KW-1185">Reference proteome</keyword>
<dbReference type="EMBL" id="FMVF01000009">
    <property type="protein sequence ID" value="SCY72609.1"/>
    <property type="molecule type" value="Genomic_DNA"/>
</dbReference>
<dbReference type="InterPro" id="IPR007165">
    <property type="entry name" value="Phage_holin_4_2"/>
</dbReference>
<dbReference type="PANTHER" id="PTHR37309">
    <property type="entry name" value="SLR0284 PROTEIN"/>
    <property type="match status" value="1"/>
</dbReference>
<gene>
    <name evidence="2" type="ORF">SAMN02927903_02175</name>
</gene>
<keyword evidence="1" id="KW-0812">Transmembrane</keyword>
<evidence type="ECO:0000313" key="2">
    <source>
        <dbReference type="EMBL" id="SCY72609.1"/>
    </source>
</evidence>
<reference evidence="2 3" key="1">
    <citation type="submission" date="2016-10" db="EMBL/GenBank/DDBJ databases">
        <authorList>
            <person name="de Groot N.N."/>
        </authorList>
    </citation>
    <scope>NUCLEOTIDE SEQUENCE [LARGE SCALE GENOMIC DNA]</scope>
    <source>
        <strain evidence="2 3">CGMCC 1.7031</strain>
    </source>
</reference>
<dbReference type="RefSeq" id="WP_091143349.1">
    <property type="nucleotide sequence ID" value="NZ_FMVF01000009.1"/>
</dbReference>
<dbReference type="Proteomes" id="UP000199354">
    <property type="component" value="Unassembled WGS sequence"/>
</dbReference>
<dbReference type="STRING" id="490189.SAMN02927903_02175"/>
<keyword evidence="1" id="KW-1133">Transmembrane helix</keyword>
<organism evidence="2 3">
    <name type="scientific">Flavobacterium caeni</name>
    <dbReference type="NCBI Taxonomy" id="490189"/>
    <lineage>
        <taxon>Bacteria</taxon>
        <taxon>Pseudomonadati</taxon>
        <taxon>Bacteroidota</taxon>
        <taxon>Flavobacteriia</taxon>
        <taxon>Flavobacteriales</taxon>
        <taxon>Flavobacteriaceae</taxon>
        <taxon>Flavobacterium</taxon>
    </lineage>
</organism>
<feature type="transmembrane region" description="Helical" evidence="1">
    <location>
        <begin position="28"/>
        <end position="46"/>
    </location>
</feature>
<name>A0A1G5IAI4_9FLAO</name>
<protein>
    <submittedName>
        <fullName evidence="2">Putative membrane protein</fullName>
    </submittedName>
</protein>
<proteinExistence type="predicted"/>
<evidence type="ECO:0000313" key="3">
    <source>
        <dbReference type="Proteomes" id="UP000199354"/>
    </source>
</evidence>
<dbReference type="AlphaFoldDB" id="A0A1G5IAI4"/>
<evidence type="ECO:0000256" key="1">
    <source>
        <dbReference type="SAM" id="Phobius"/>
    </source>
</evidence>
<keyword evidence="1" id="KW-0472">Membrane</keyword>
<sequence length="114" mass="12527">MGILLRILITSLLVMVIAHFMPGVVVDSFMTSVIVAVVLGLLNIFVKPLLILFTLPVTIITFGLFLLVINALIILLCTELVTGFEVKSFWTALLFSIILSILQSIMYSLSGQKD</sequence>